<dbReference type="GO" id="GO:0005886">
    <property type="term" value="C:plasma membrane"/>
    <property type="evidence" value="ECO:0007669"/>
    <property type="project" value="UniProtKB-SubCell"/>
</dbReference>
<comment type="subcellular location">
    <subcellularLocation>
        <location evidence="2">Cell membrane</location>
        <topology evidence="2">Multi-pass membrane protein</topology>
    </subcellularLocation>
</comment>
<evidence type="ECO:0000256" key="12">
    <source>
        <dbReference type="ARBA" id="ARBA00023012"/>
    </source>
</evidence>
<dbReference type="EC" id="2.7.13.3" evidence="3"/>
<evidence type="ECO:0000313" key="18">
    <source>
        <dbReference type="Proteomes" id="UP000181936"/>
    </source>
</evidence>
<evidence type="ECO:0000256" key="3">
    <source>
        <dbReference type="ARBA" id="ARBA00012438"/>
    </source>
</evidence>
<evidence type="ECO:0000256" key="4">
    <source>
        <dbReference type="ARBA" id="ARBA00022475"/>
    </source>
</evidence>
<dbReference type="CDD" id="cd00082">
    <property type="entry name" value="HisKA"/>
    <property type="match status" value="1"/>
</dbReference>
<evidence type="ECO:0000256" key="1">
    <source>
        <dbReference type="ARBA" id="ARBA00000085"/>
    </source>
</evidence>
<dbReference type="SUPFAM" id="SSF55874">
    <property type="entry name" value="ATPase domain of HSP90 chaperone/DNA topoisomerase II/histidine kinase"/>
    <property type="match status" value="1"/>
</dbReference>
<dbReference type="Pfam" id="PF00672">
    <property type="entry name" value="HAMP"/>
    <property type="match status" value="1"/>
</dbReference>
<dbReference type="PROSITE" id="PS50885">
    <property type="entry name" value="HAMP"/>
    <property type="match status" value="1"/>
</dbReference>
<evidence type="ECO:0000256" key="9">
    <source>
        <dbReference type="ARBA" id="ARBA00022777"/>
    </source>
</evidence>
<dbReference type="InterPro" id="IPR004358">
    <property type="entry name" value="Sig_transdc_His_kin-like_C"/>
</dbReference>
<dbReference type="PANTHER" id="PTHR45528">
    <property type="entry name" value="SENSOR HISTIDINE KINASE CPXA"/>
    <property type="match status" value="1"/>
</dbReference>
<accession>A0A1L3MX92</accession>
<dbReference type="AlphaFoldDB" id="A0A1L3MX92"/>
<evidence type="ECO:0000313" key="17">
    <source>
        <dbReference type="EMBL" id="APH06952.1"/>
    </source>
</evidence>
<keyword evidence="8" id="KW-0547">Nucleotide-binding</keyword>
<dbReference type="SMART" id="SM00388">
    <property type="entry name" value="HisKA"/>
    <property type="match status" value="1"/>
</dbReference>
<dbReference type="SUPFAM" id="SSF47384">
    <property type="entry name" value="Homodimeric domain of signal transducing histidine kinase"/>
    <property type="match status" value="1"/>
</dbReference>
<dbReference type="InterPro" id="IPR036890">
    <property type="entry name" value="HATPase_C_sf"/>
</dbReference>
<dbReference type="PROSITE" id="PS50109">
    <property type="entry name" value="HIS_KIN"/>
    <property type="match status" value="1"/>
</dbReference>
<keyword evidence="9" id="KW-0418">Kinase</keyword>
<keyword evidence="4" id="KW-1003">Cell membrane</keyword>
<keyword evidence="6" id="KW-0808">Transferase</keyword>
<dbReference type="InterPro" id="IPR003660">
    <property type="entry name" value="HAMP_dom"/>
</dbReference>
<dbReference type="InterPro" id="IPR050398">
    <property type="entry name" value="HssS/ArlS-like"/>
</dbReference>
<evidence type="ECO:0000256" key="10">
    <source>
        <dbReference type="ARBA" id="ARBA00022840"/>
    </source>
</evidence>
<gene>
    <name evidence="17" type="ORF">A9C19_04150</name>
</gene>
<feature type="transmembrane region" description="Helical" evidence="14">
    <location>
        <begin position="12"/>
        <end position="33"/>
    </location>
</feature>
<dbReference type="PANTHER" id="PTHR45528:SF1">
    <property type="entry name" value="SENSOR HISTIDINE KINASE CPXA"/>
    <property type="match status" value="1"/>
</dbReference>
<feature type="domain" description="HAMP" evidence="16">
    <location>
        <begin position="188"/>
        <end position="240"/>
    </location>
</feature>
<dbReference type="KEGG" id="bwh:A9C19_04150"/>
<keyword evidence="5" id="KW-0597">Phosphoprotein</keyword>
<feature type="transmembrane region" description="Helical" evidence="14">
    <location>
        <begin position="164"/>
        <end position="183"/>
    </location>
</feature>
<dbReference type="FunFam" id="1.10.287.130:FF:000001">
    <property type="entry name" value="Two-component sensor histidine kinase"/>
    <property type="match status" value="1"/>
</dbReference>
<dbReference type="SMART" id="SM00387">
    <property type="entry name" value="HATPase_c"/>
    <property type="match status" value="1"/>
</dbReference>
<keyword evidence="7 14" id="KW-0812">Transmembrane</keyword>
<evidence type="ECO:0000256" key="11">
    <source>
        <dbReference type="ARBA" id="ARBA00022989"/>
    </source>
</evidence>
<dbReference type="Gene3D" id="6.10.340.10">
    <property type="match status" value="1"/>
</dbReference>
<dbReference type="GO" id="GO:0005524">
    <property type="term" value="F:ATP binding"/>
    <property type="evidence" value="ECO:0007669"/>
    <property type="project" value="UniProtKB-KW"/>
</dbReference>
<dbReference type="Pfam" id="PF02518">
    <property type="entry name" value="HATPase_c"/>
    <property type="match status" value="1"/>
</dbReference>
<evidence type="ECO:0000256" key="5">
    <source>
        <dbReference type="ARBA" id="ARBA00022553"/>
    </source>
</evidence>
<keyword evidence="18" id="KW-1185">Reference proteome</keyword>
<organism evidence="17 18">
    <name type="scientific">Bacillus weihaiensis</name>
    <dbReference type="NCBI Taxonomy" id="1547283"/>
    <lineage>
        <taxon>Bacteria</taxon>
        <taxon>Bacillati</taxon>
        <taxon>Bacillota</taxon>
        <taxon>Bacilli</taxon>
        <taxon>Bacillales</taxon>
        <taxon>Bacillaceae</taxon>
        <taxon>Bacillus</taxon>
    </lineage>
</organism>
<evidence type="ECO:0000256" key="14">
    <source>
        <dbReference type="SAM" id="Phobius"/>
    </source>
</evidence>
<evidence type="ECO:0000256" key="2">
    <source>
        <dbReference type="ARBA" id="ARBA00004651"/>
    </source>
</evidence>
<dbReference type="Pfam" id="PF00512">
    <property type="entry name" value="HisKA"/>
    <property type="match status" value="1"/>
</dbReference>
<reference evidence="17 18" key="1">
    <citation type="journal article" date="2016" name="Sci. Rep.">
        <title>Complete genome sequence and transcriptomic analysis of a novel marine strain Bacillus weihaiensis reveals the mechanism of brown algae degradation.</title>
        <authorList>
            <person name="Zhu Y."/>
            <person name="Chen P."/>
            <person name="Bao Y."/>
            <person name="Men Y."/>
            <person name="Zeng Y."/>
            <person name="Yang J."/>
            <person name="Sun J."/>
            <person name="Sun Y."/>
        </authorList>
    </citation>
    <scope>NUCLEOTIDE SEQUENCE [LARGE SCALE GENOMIC DNA]</scope>
    <source>
        <strain evidence="17 18">Alg07</strain>
    </source>
</reference>
<name>A0A1L3MX92_9BACI</name>
<keyword evidence="11 14" id="KW-1133">Transmembrane helix</keyword>
<sequence>MHSLSLKSKVRLLFACILCVTILFSFLFIHYLYRDLYVKDVEESLVSEGQKLSHYYSVEQIPTEDYPSYISWYNSISESEVLFIDNPRELSACLPFEINHQALITEQERRQLLTGEHLIKVGYEERFDRKIMGVVIPLLDNKSLSGILYLYLPLSPITEVFNQSTPLLIAVGVVFFLLTFFIVNRMSHSFLQPIHEMKQYANDLAKGQFSKVIPVQSQDEIGKLAETFNYMSKALHETDIRKKEFLANVAHELRTPLSYVKGYSEVLQEGLYETEDEAKKYLVLIQQESERMKRLVNDLLDLAQLESTHYQLVKMPIVFSQLILDTLERFNYRIKEKELQITVSLDDEIIINGNEDRLQQIVYNLIENAIRYTNSQGKITLTLREEKEKIHFSIADNGIGMTKVDTEQIGQRFFRSDKARNRKEGGTGLGLAIVKQLVHLHGGTLEVESEVGEGTKFSLFFPLYNEEER</sequence>
<dbReference type="SMART" id="SM00304">
    <property type="entry name" value="HAMP"/>
    <property type="match status" value="1"/>
</dbReference>
<keyword evidence="10" id="KW-0067">ATP-binding</keyword>
<dbReference type="InterPro" id="IPR003661">
    <property type="entry name" value="HisK_dim/P_dom"/>
</dbReference>
<dbReference type="PRINTS" id="PR00344">
    <property type="entry name" value="BCTRLSENSOR"/>
</dbReference>
<protein>
    <recommendedName>
        <fullName evidence="3">histidine kinase</fullName>
        <ecNumber evidence="3">2.7.13.3</ecNumber>
    </recommendedName>
</protein>
<proteinExistence type="predicted"/>
<keyword evidence="12" id="KW-0902">Two-component regulatory system</keyword>
<evidence type="ECO:0000256" key="7">
    <source>
        <dbReference type="ARBA" id="ARBA00022692"/>
    </source>
</evidence>
<dbReference type="InterPro" id="IPR005467">
    <property type="entry name" value="His_kinase_dom"/>
</dbReference>
<dbReference type="EMBL" id="CP016020">
    <property type="protein sequence ID" value="APH06952.1"/>
    <property type="molecule type" value="Genomic_DNA"/>
</dbReference>
<comment type="catalytic activity">
    <reaction evidence="1">
        <text>ATP + protein L-histidine = ADP + protein N-phospho-L-histidine.</text>
        <dbReference type="EC" id="2.7.13.3"/>
    </reaction>
</comment>
<dbReference type="InterPro" id="IPR036097">
    <property type="entry name" value="HisK_dim/P_sf"/>
</dbReference>
<evidence type="ECO:0000256" key="8">
    <source>
        <dbReference type="ARBA" id="ARBA00022741"/>
    </source>
</evidence>
<dbReference type="Proteomes" id="UP000181936">
    <property type="component" value="Chromosome"/>
</dbReference>
<evidence type="ECO:0000256" key="6">
    <source>
        <dbReference type="ARBA" id="ARBA00022679"/>
    </source>
</evidence>
<dbReference type="InterPro" id="IPR003594">
    <property type="entry name" value="HATPase_dom"/>
</dbReference>
<evidence type="ECO:0000259" key="16">
    <source>
        <dbReference type="PROSITE" id="PS50885"/>
    </source>
</evidence>
<dbReference type="STRING" id="1547283.A9C19_04150"/>
<feature type="domain" description="Histidine kinase" evidence="15">
    <location>
        <begin position="248"/>
        <end position="465"/>
    </location>
</feature>
<dbReference type="Gene3D" id="3.30.565.10">
    <property type="entry name" value="Histidine kinase-like ATPase, C-terminal domain"/>
    <property type="match status" value="1"/>
</dbReference>
<dbReference type="SUPFAM" id="SSF158472">
    <property type="entry name" value="HAMP domain-like"/>
    <property type="match status" value="1"/>
</dbReference>
<evidence type="ECO:0000259" key="15">
    <source>
        <dbReference type="PROSITE" id="PS50109"/>
    </source>
</evidence>
<dbReference type="GO" id="GO:0000155">
    <property type="term" value="F:phosphorelay sensor kinase activity"/>
    <property type="evidence" value="ECO:0007669"/>
    <property type="project" value="InterPro"/>
</dbReference>
<keyword evidence="13 14" id="KW-0472">Membrane</keyword>
<dbReference type="Gene3D" id="1.10.287.130">
    <property type="match status" value="1"/>
</dbReference>
<dbReference type="FunFam" id="3.30.565.10:FF:000006">
    <property type="entry name" value="Sensor histidine kinase WalK"/>
    <property type="match status" value="1"/>
</dbReference>
<evidence type="ECO:0000256" key="13">
    <source>
        <dbReference type="ARBA" id="ARBA00023136"/>
    </source>
</evidence>
<dbReference type="CDD" id="cd06225">
    <property type="entry name" value="HAMP"/>
    <property type="match status" value="1"/>
</dbReference>
<dbReference type="CDD" id="cd00075">
    <property type="entry name" value="HATPase"/>
    <property type="match status" value="1"/>
</dbReference>